<dbReference type="AlphaFoldDB" id="A0A0S4PVE0"/>
<accession>A0A0S4PVE0</accession>
<sequence length="40" mass="4838">MPYQSLKHQIKLDYYTRTIKSPLEYCYNTRFLHSVCPVSI</sequence>
<protein>
    <submittedName>
        <fullName evidence="1">Uncharacterized protein</fullName>
    </submittedName>
</protein>
<reference evidence="2" key="1">
    <citation type="submission" date="2015-11" db="EMBL/GenBank/DDBJ databases">
        <authorList>
            <person name="Anvar S.Y."/>
        </authorList>
    </citation>
    <scope>NUCLEOTIDE SEQUENCE [LARGE SCALE GENOMIC DNA]</scope>
</reference>
<evidence type="ECO:0000313" key="2">
    <source>
        <dbReference type="Proteomes" id="UP000064525"/>
    </source>
</evidence>
<dbReference type="KEGG" id="hty:BN2458_PEG1312"/>
<name>A0A0S4PVE0_9HELI</name>
<dbReference type="Proteomes" id="UP000064525">
    <property type="component" value="Chromosome I"/>
</dbReference>
<evidence type="ECO:0000313" key="1">
    <source>
        <dbReference type="EMBL" id="CUU40197.1"/>
    </source>
</evidence>
<gene>
    <name evidence="1" type="ORF">BN2458_PEG1312</name>
</gene>
<proteinExistence type="predicted"/>
<organism evidence="1 2">
    <name type="scientific">Helicobacter typhlonius</name>
    <dbReference type="NCBI Taxonomy" id="76936"/>
    <lineage>
        <taxon>Bacteria</taxon>
        <taxon>Pseudomonadati</taxon>
        <taxon>Campylobacterota</taxon>
        <taxon>Epsilonproteobacteria</taxon>
        <taxon>Campylobacterales</taxon>
        <taxon>Helicobacteraceae</taxon>
        <taxon>Helicobacter</taxon>
    </lineage>
</organism>
<dbReference type="EMBL" id="LN907858">
    <property type="protein sequence ID" value="CUU40197.1"/>
    <property type="molecule type" value="Genomic_DNA"/>
</dbReference>